<organism evidence="6 7">
    <name type="scientific">Trichomonascus ciferrii</name>
    <dbReference type="NCBI Taxonomy" id="44093"/>
    <lineage>
        <taxon>Eukaryota</taxon>
        <taxon>Fungi</taxon>
        <taxon>Dikarya</taxon>
        <taxon>Ascomycota</taxon>
        <taxon>Saccharomycotina</taxon>
        <taxon>Dipodascomycetes</taxon>
        <taxon>Dipodascales</taxon>
        <taxon>Trichomonascaceae</taxon>
        <taxon>Trichomonascus</taxon>
        <taxon>Trichomonascus ciferrii complex</taxon>
    </lineage>
</organism>
<accession>A0A642V8K0</accession>
<feature type="domain" description="Transketolase-like pyrimidine-binding" evidence="5">
    <location>
        <begin position="58"/>
        <end position="232"/>
    </location>
</feature>
<dbReference type="EC" id="1.2.4.4" evidence="2"/>
<comment type="catalytic activity">
    <reaction evidence="4">
        <text>N(6)-[(R)-lipoyl]-L-lysyl-[protein] + 3-methyl-2-oxobutanoate + H(+) = N(6)-[(R)-S(8)-2-methylpropanoyldihydrolipoyl]-L-lysyl-[protein] + CO2</text>
        <dbReference type="Rhea" id="RHEA:13457"/>
        <dbReference type="Rhea" id="RHEA-COMP:10474"/>
        <dbReference type="Rhea" id="RHEA-COMP:10497"/>
        <dbReference type="ChEBI" id="CHEBI:11851"/>
        <dbReference type="ChEBI" id="CHEBI:15378"/>
        <dbReference type="ChEBI" id="CHEBI:16526"/>
        <dbReference type="ChEBI" id="CHEBI:83099"/>
        <dbReference type="ChEBI" id="CHEBI:83142"/>
        <dbReference type="EC" id="1.2.4.4"/>
    </reaction>
    <physiologicalReaction direction="left-to-right" evidence="4">
        <dbReference type="Rhea" id="RHEA:13458"/>
    </physiologicalReaction>
</comment>
<dbReference type="VEuPathDB" id="FungiDB:TRICI_001764"/>
<dbReference type="Pfam" id="PF02779">
    <property type="entry name" value="Transket_pyr"/>
    <property type="match status" value="1"/>
</dbReference>
<dbReference type="InterPro" id="IPR033248">
    <property type="entry name" value="Transketolase_C"/>
</dbReference>
<sequence length="378" mass="40881">MLGLRRGLCAALPRRLHRAYSSVPAVNAVDYGHAGFLATSSARAQHMVPGAGENTTSMNLYQAVNDALRTALETDEQMVLFGEDVAFGGVFRCTMGLQEQFGASRVFNTPLSEQGLVGFGVGYAAMGQTAVAEVQFADYVFPAFDQLVNEAAKYRYRSTTFNCGGLTVRMPCGTVGHGALYHSQSPEAFFAHCPGLKVVVPRSPLQAKGLLLAAIRDPNPVLFMEPKCLYRASVEHVPLADYQLPLSSAEILQPGGDVTLVAYGALLYTAEKAAAMAKKDLGVEVEIIDLRTVAPWDRETVFKSVNKTGRCIVAHEAPQTNGVSADVAAEVQKNCFLRLEAPVERIAGVDTPVSLAFENFQIPNVTRIYDAIKRIINY</sequence>
<evidence type="ECO:0000259" key="5">
    <source>
        <dbReference type="SMART" id="SM00861"/>
    </source>
</evidence>
<dbReference type="FunFam" id="3.40.50.970:FF:000001">
    <property type="entry name" value="Pyruvate dehydrogenase E1 beta subunit"/>
    <property type="match status" value="1"/>
</dbReference>
<gene>
    <name evidence="6" type="ORF">TRICI_001764</name>
</gene>
<dbReference type="SMART" id="SM00861">
    <property type="entry name" value="Transket_pyr"/>
    <property type="match status" value="1"/>
</dbReference>
<name>A0A642V8K0_9ASCO</name>
<keyword evidence="3" id="KW-0560">Oxidoreductase</keyword>
<dbReference type="FunFam" id="3.40.50.920:FF:000001">
    <property type="entry name" value="Pyruvate dehydrogenase E1 beta subunit"/>
    <property type="match status" value="1"/>
</dbReference>
<dbReference type="Gene3D" id="3.40.50.970">
    <property type="match status" value="1"/>
</dbReference>
<dbReference type="Proteomes" id="UP000761534">
    <property type="component" value="Unassembled WGS sequence"/>
</dbReference>
<comment type="cofactor">
    <cofactor evidence="1">
        <name>thiamine diphosphate</name>
        <dbReference type="ChEBI" id="CHEBI:58937"/>
    </cofactor>
</comment>
<dbReference type="SUPFAM" id="SSF52922">
    <property type="entry name" value="TK C-terminal domain-like"/>
    <property type="match status" value="1"/>
</dbReference>
<dbReference type="PANTHER" id="PTHR42980:SF1">
    <property type="entry name" value="2-OXOISOVALERATE DEHYDROGENASE SUBUNIT BETA, MITOCHONDRIAL"/>
    <property type="match status" value="1"/>
</dbReference>
<reference evidence="6" key="1">
    <citation type="journal article" date="2019" name="G3 (Bethesda)">
        <title>Genome Assemblies of Two Rare Opportunistic Yeast Pathogens: Diutina rugosa (syn. Candida rugosa) and Trichomonascus ciferrii (syn. Candida ciferrii).</title>
        <authorList>
            <person name="Mixao V."/>
            <person name="Saus E."/>
            <person name="Hansen A.P."/>
            <person name="Lass-Florl C."/>
            <person name="Gabaldon T."/>
        </authorList>
    </citation>
    <scope>NUCLEOTIDE SEQUENCE</scope>
    <source>
        <strain evidence="6">CBS 4856</strain>
    </source>
</reference>
<evidence type="ECO:0000256" key="2">
    <source>
        <dbReference type="ARBA" id="ARBA00012277"/>
    </source>
</evidence>
<evidence type="ECO:0000256" key="4">
    <source>
        <dbReference type="ARBA" id="ARBA00051764"/>
    </source>
</evidence>
<dbReference type="InterPro" id="IPR009014">
    <property type="entry name" value="Transketo_C/PFOR_II"/>
</dbReference>
<dbReference type="GO" id="GO:0003863">
    <property type="term" value="F:branched-chain 2-oxo acid dehydrogenase activity"/>
    <property type="evidence" value="ECO:0007669"/>
    <property type="project" value="UniProtKB-EC"/>
</dbReference>
<protein>
    <recommendedName>
        <fullName evidence="2">3-methyl-2-oxobutanoate dehydrogenase (2-methylpropanoyl-transferring)</fullName>
        <ecNumber evidence="2">1.2.4.4</ecNumber>
    </recommendedName>
</protein>
<dbReference type="GO" id="GO:0007584">
    <property type="term" value="P:response to nutrient"/>
    <property type="evidence" value="ECO:0007669"/>
    <property type="project" value="TreeGrafter"/>
</dbReference>
<comment type="caution">
    <text evidence="6">The sequence shown here is derived from an EMBL/GenBank/DDBJ whole genome shotgun (WGS) entry which is preliminary data.</text>
</comment>
<dbReference type="PANTHER" id="PTHR42980">
    <property type="entry name" value="2-OXOISOVALERATE DEHYDROGENASE SUBUNIT BETA-RELATED"/>
    <property type="match status" value="1"/>
</dbReference>
<dbReference type="Pfam" id="PF02780">
    <property type="entry name" value="Transketolase_C"/>
    <property type="match status" value="1"/>
</dbReference>
<dbReference type="InterPro" id="IPR005475">
    <property type="entry name" value="Transketolase-like_Pyr-bd"/>
</dbReference>
<dbReference type="Gene3D" id="3.40.50.920">
    <property type="match status" value="1"/>
</dbReference>
<evidence type="ECO:0000313" key="6">
    <source>
        <dbReference type="EMBL" id="KAA8916113.1"/>
    </source>
</evidence>
<dbReference type="InterPro" id="IPR029061">
    <property type="entry name" value="THDP-binding"/>
</dbReference>
<evidence type="ECO:0000313" key="7">
    <source>
        <dbReference type="Proteomes" id="UP000761534"/>
    </source>
</evidence>
<dbReference type="GO" id="GO:0006091">
    <property type="term" value="P:generation of precursor metabolites and energy"/>
    <property type="evidence" value="ECO:0007669"/>
    <property type="project" value="UniProtKB-ARBA"/>
</dbReference>
<dbReference type="CDD" id="cd07036">
    <property type="entry name" value="TPP_PYR_E1-PDHc-beta_like"/>
    <property type="match status" value="1"/>
</dbReference>
<dbReference type="AlphaFoldDB" id="A0A642V8K0"/>
<keyword evidence="7" id="KW-1185">Reference proteome</keyword>
<dbReference type="OrthoDB" id="878at2759"/>
<evidence type="ECO:0000256" key="3">
    <source>
        <dbReference type="ARBA" id="ARBA00023002"/>
    </source>
</evidence>
<dbReference type="EMBL" id="SWFS01000123">
    <property type="protein sequence ID" value="KAA8916113.1"/>
    <property type="molecule type" value="Genomic_DNA"/>
</dbReference>
<evidence type="ECO:0000256" key="1">
    <source>
        <dbReference type="ARBA" id="ARBA00001964"/>
    </source>
</evidence>
<proteinExistence type="predicted"/>
<dbReference type="GO" id="GO:0009083">
    <property type="term" value="P:branched-chain amino acid catabolic process"/>
    <property type="evidence" value="ECO:0007669"/>
    <property type="project" value="TreeGrafter"/>
</dbReference>
<dbReference type="SUPFAM" id="SSF52518">
    <property type="entry name" value="Thiamin diphosphate-binding fold (THDP-binding)"/>
    <property type="match status" value="1"/>
</dbReference>